<dbReference type="AlphaFoldDB" id="A0A0A0FTK1"/>
<evidence type="ECO:0000256" key="1">
    <source>
        <dbReference type="SAM" id="MobiDB-lite"/>
    </source>
</evidence>
<feature type="compositionally biased region" description="Polar residues" evidence="1">
    <location>
        <begin position="261"/>
        <end position="270"/>
    </location>
</feature>
<organism evidence="2">
    <name type="scientific">Escherichia coli</name>
    <dbReference type="NCBI Taxonomy" id="562"/>
    <lineage>
        <taxon>Bacteria</taxon>
        <taxon>Pseudomonadati</taxon>
        <taxon>Pseudomonadota</taxon>
        <taxon>Gammaproteobacteria</taxon>
        <taxon>Enterobacterales</taxon>
        <taxon>Enterobacteriaceae</taxon>
        <taxon>Escherichia</taxon>
    </lineage>
</organism>
<reference evidence="2" key="1">
    <citation type="submission" date="2024-02" db="EMBL/GenBank/DDBJ databases">
        <authorList>
            <consortium name="Clinical and Environmental Microbiology Branch: Whole genome sequencing antimicrobial resistance pathogens in the healthcare setting"/>
        </authorList>
    </citation>
    <scope>NUCLEOTIDE SEQUENCE</scope>
    <source>
        <strain evidence="2">2023CK-00345</strain>
    </source>
</reference>
<proteinExistence type="predicted"/>
<dbReference type="InterPro" id="IPR047749">
    <property type="entry name" value="STY4528-like"/>
</dbReference>
<feature type="compositionally biased region" description="Basic and acidic residues" evidence="1">
    <location>
        <begin position="388"/>
        <end position="403"/>
    </location>
</feature>
<feature type="region of interest" description="Disordered" evidence="1">
    <location>
        <begin position="253"/>
        <end position="278"/>
    </location>
</feature>
<gene>
    <name evidence="2" type="ORF">P6223_000359</name>
</gene>
<feature type="compositionally biased region" description="Polar residues" evidence="1">
    <location>
        <begin position="362"/>
        <end position="386"/>
    </location>
</feature>
<name>A0A0A0FTK1_ECOLX</name>
<dbReference type="EMBL" id="ABLFQU030000003">
    <property type="protein sequence ID" value="EMM0023869.1"/>
    <property type="molecule type" value="Genomic_DNA"/>
</dbReference>
<comment type="caution">
    <text evidence="2">The sequence shown here is derived from an EMBL/GenBank/DDBJ whole genome shotgun (WGS) entry which is preliminary data.</text>
</comment>
<protein>
    <submittedName>
        <fullName evidence="2">Helix-turn-helix domain-containing protein</fullName>
    </submittedName>
</protein>
<dbReference type="RefSeq" id="WP_001682049.1">
    <property type="nucleotide sequence ID" value="NZ_AP022815.1"/>
</dbReference>
<feature type="region of interest" description="Disordered" evidence="1">
    <location>
        <begin position="362"/>
        <end position="403"/>
    </location>
</feature>
<evidence type="ECO:0000313" key="2">
    <source>
        <dbReference type="EMBL" id="EMM0023869.1"/>
    </source>
</evidence>
<accession>A0A0A0FTK1</accession>
<dbReference type="NCBIfam" id="NF040582">
    <property type="entry name" value="STY4528_fam"/>
    <property type="match status" value="1"/>
</dbReference>
<sequence length="428" mass="47461">MALPAESLIAHTLRKMKASMAEKASREEGRIRSGLLFTGNVHDAVPRRLLLDTRLSPLDKTAWMMIRLHALSNEGAVFPTYDELQLQLASPGSGKASRETVSRVLTMLRLTGWLSLCKRVRDEKGRIRGNIYALHDEPLGCCDAEKFDPRYLDMVLDSACKNRNKTIRYTAREVLSDIKNEPGMRHYHSHITLFESRMGAAQTPSQMAARQRVNPAVNGRAAKSGSESAQPPVCASVTELSAQVTELCTAVTEPGEKTEVTQRSTDSEQPGKSVGYHSVRKPNHYVRNITHSMKKNTYVLPDALKSQLSVEDTGMLTKQLQALPETLAEGVLDSLSQMLSKNTLQNPVGWMLAVMKRAREGNFNSPDMSRSGTIQSQPARPSSQSGHGCDERERRRREVASPEKARNIVAEFRASIQRANAARLAMRG</sequence>